<proteinExistence type="predicted"/>
<gene>
    <name evidence="1" type="ORF">EB837_06095</name>
</gene>
<dbReference type="EMBL" id="RHFN01000004">
    <property type="protein sequence ID" value="ROU16665.1"/>
    <property type="molecule type" value="Genomic_DNA"/>
</dbReference>
<evidence type="ECO:0000313" key="2">
    <source>
        <dbReference type="Proteomes" id="UP000268051"/>
    </source>
</evidence>
<name>A0A3N2SAB6_9ENTR</name>
<protein>
    <submittedName>
        <fullName evidence="1">Uncharacterized protein</fullName>
    </submittedName>
</protein>
<accession>A0A3N2SAB6</accession>
<organism evidence="1 2">
    <name type="scientific">Kluyvera ascorbata</name>
    <dbReference type="NCBI Taxonomy" id="51288"/>
    <lineage>
        <taxon>Bacteria</taxon>
        <taxon>Pseudomonadati</taxon>
        <taxon>Pseudomonadota</taxon>
        <taxon>Gammaproteobacteria</taxon>
        <taxon>Enterobacterales</taxon>
        <taxon>Enterobacteriaceae</taxon>
        <taxon>Kluyvera</taxon>
    </lineage>
</organism>
<dbReference type="Proteomes" id="UP000268051">
    <property type="component" value="Unassembled WGS sequence"/>
</dbReference>
<comment type="caution">
    <text evidence="1">The sequence shown here is derived from an EMBL/GenBank/DDBJ whole genome shotgun (WGS) entry which is preliminary data.</text>
</comment>
<dbReference type="AlphaFoldDB" id="A0A3N2SAB6"/>
<sequence>MYRTTKPNADAHLGTDANVLFSLNLPPNIVVNHPEKGDITLAYDQKSRKIIQRNRLQKSEIRHI</sequence>
<evidence type="ECO:0000313" key="1">
    <source>
        <dbReference type="EMBL" id="ROU16665.1"/>
    </source>
</evidence>
<reference evidence="1 2" key="1">
    <citation type="submission" date="2018-10" db="EMBL/GenBank/DDBJ databases">
        <title>Horizontal transference of carbapenem resistance between Klebsiella pneumoniae and Kluyvera ascorbata during abdominal infection: a case report.</title>
        <authorList>
            <person name="Raro O.H.F."/>
            <person name="Lima-Morales D."/>
            <person name="Barth A.L."/>
            <person name="Paim T.G.S."/>
            <person name="Mott M.P."/>
            <person name="Riche C.V.W."/>
            <person name="Teixeira U.F."/>
            <person name="Waechter F."/>
            <person name="Dias C.A.G."/>
        </authorList>
    </citation>
    <scope>NUCLEOTIDE SEQUENCE [LARGE SCALE GENOMIC DNA]</scope>
    <source>
        <strain evidence="1 2">OT2</strain>
    </source>
</reference>